<dbReference type="Proteomes" id="UP000778970">
    <property type="component" value="Unassembled WGS sequence"/>
</dbReference>
<dbReference type="SUPFAM" id="SSF51735">
    <property type="entry name" value="NAD(P)-binding Rossmann-fold domains"/>
    <property type="match status" value="1"/>
</dbReference>
<dbReference type="AlphaFoldDB" id="A0A934UYV6"/>
<evidence type="ECO:0000256" key="2">
    <source>
        <dbReference type="ARBA" id="ARBA00023002"/>
    </source>
</evidence>
<keyword evidence="2" id="KW-0560">Oxidoreductase</keyword>
<dbReference type="Gene3D" id="3.40.50.720">
    <property type="entry name" value="NAD(P)-binding Rossmann-like Domain"/>
    <property type="match status" value="1"/>
</dbReference>
<dbReference type="RefSeq" id="WP_027288496.1">
    <property type="nucleotide sequence ID" value="NZ_NRRE01000006.1"/>
</dbReference>
<dbReference type="EMBL" id="NRRE01000006">
    <property type="protein sequence ID" value="MBK1695725.1"/>
    <property type="molecule type" value="Genomic_DNA"/>
</dbReference>
<protein>
    <submittedName>
        <fullName evidence="5">NAD(P)-dependent oxidoreductase</fullName>
    </submittedName>
</protein>
<keyword evidence="6" id="KW-1185">Reference proteome</keyword>
<reference evidence="5" key="2">
    <citation type="journal article" date="2020" name="Microorganisms">
        <title>Osmotic Adaptation and Compatible Solute Biosynthesis of Phototrophic Bacteria as Revealed from Genome Analyses.</title>
        <authorList>
            <person name="Imhoff J.F."/>
            <person name="Rahn T."/>
            <person name="Kunzel S."/>
            <person name="Keller A."/>
            <person name="Neulinger S.C."/>
        </authorList>
    </citation>
    <scope>NUCLEOTIDE SEQUENCE</scope>
    <source>
        <strain evidence="5">DSM 9154</strain>
    </source>
</reference>
<organism evidence="5 6">
    <name type="scientific">Rhodovibrio salinarum</name>
    <dbReference type="NCBI Taxonomy" id="1087"/>
    <lineage>
        <taxon>Bacteria</taxon>
        <taxon>Pseudomonadati</taxon>
        <taxon>Pseudomonadota</taxon>
        <taxon>Alphaproteobacteria</taxon>
        <taxon>Rhodospirillales</taxon>
        <taxon>Rhodovibrionaceae</taxon>
        <taxon>Rhodovibrio</taxon>
    </lineage>
</organism>
<comment type="caution">
    <text evidence="5">The sequence shown here is derived from an EMBL/GenBank/DDBJ whole genome shotgun (WGS) entry which is preliminary data.</text>
</comment>
<dbReference type="GO" id="GO:0016491">
    <property type="term" value="F:oxidoreductase activity"/>
    <property type="evidence" value="ECO:0007669"/>
    <property type="project" value="UniProtKB-KW"/>
</dbReference>
<dbReference type="InterPro" id="IPR036291">
    <property type="entry name" value="NAD(P)-bd_dom_sf"/>
</dbReference>
<proteinExistence type="inferred from homology"/>
<gene>
    <name evidence="5" type="ORF">CKO21_00500</name>
</gene>
<accession>A0A934UYV6</accession>
<dbReference type="InterPro" id="IPR001509">
    <property type="entry name" value="Epimerase_deHydtase"/>
</dbReference>
<evidence type="ECO:0000313" key="6">
    <source>
        <dbReference type="Proteomes" id="UP000778970"/>
    </source>
</evidence>
<evidence type="ECO:0000313" key="5">
    <source>
        <dbReference type="EMBL" id="MBK1695725.1"/>
    </source>
</evidence>
<reference evidence="5" key="1">
    <citation type="submission" date="2017-08" db="EMBL/GenBank/DDBJ databases">
        <authorList>
            <person name="Imhoff J.F."/>
            <person name="Rahn T."/>
            <person name="Kuenzel S."/>
            <person name="Neulinger S.C."/>
        </authorList>
    </citation>
    <scope>NUCLEOTIDE SEQUENCE</scope>
    <source>
        <strain evidence="5">DSM 9154</strain>
    </source>
</reference>
<keyword evidence="3" id="KW-0520">NAD</keyword>
<evidence type="ECO:0000259" key="4">
    <source>
        <dbReference type="Pfam" id="PF01370"/>
    </source>
</evidence>
<evidence type="ECO:0000256" key="1">
    <source>
        <dbReference type="ARBA" id="ARBA00007637"/>
    </source>
</evidence>
<sequence length="268" mass="28664">MLSKLLMTGAAGGVGAALRPLLAEFATSVVLSDVTEITDLAAHESFQLCDLGDSGAVAALFDGGVDGVIHLGGVSVEKTFDLILNANLVGAYNLFEAARHHGQPRIIFASSNHTVGYYRRDEQLDNTVLPKPDSLYGVSKVFGESLASMYFNKFGQECLSVRIGSCFPKPADPRMLATWLAVEDLADLCACAFAAPRLGHTIVYGASDNAESWWDNRNADFLGWRPKHSSAKWRAEVLASASRQDARDPAVIYQGGGFVAAGHPSDKS</sequence>
<comment type="similarity">
    <text evidence="1">Belongs to the NAD(P)-dependent epimerase/dehydratase family.</text>
</comment>
<feature type="domain" description="NAD-dependent epimerase/dehydratase" evidence="4">
    <location>
        <begin position="6"/>
        <end position="165"/>
    </location>
</feature>
<dbReference type="PANTHER" id="PTHR43103:SF5">
    <property type="entry name" value="4-EPIMERASE, PUTATIVE (AFU_ORTHOLOGUE AFUA_7G00360)-RELATED"/>
    <property type="match status" value="1"/>
</dbReference>
<dbReference type="Pfam" id="PF01370">
    <property type="entry name" value="Epimerase"/>
    <property type="match status" value="1"/>
</dbReference>
<evidence type="ECO:0000256" key="3">
    <source>
        <dbReference type="ARBA" id="ARBA00023027"/>
    </source>
</evidence>
<name>A0A934UYV6_9PROT</name>
<dbReference type="PANTHER" id="PTHR43103">
    <property type="entry name" value="NUCLEOSIDE-DIPHOSPHATE-SUGAR EPIMERASE"/>
    <property type="match status" value="1"/>
</dbReference>